<dbReference type="InterPro" id="IPR052041">
    <property type="entry name" value="Nucleic_acid_metab_PIN/TRAM"/>
</dbReference>
<dbReference type="InterPro" id="IPR029060">
    <property type="entry name" value="PIN-like_dom_sf"/>
</dbReference>
<evidence type="ECO:0000313" key="8">
    <source>
        <dbReference type="Proteomes" id="UP000004067"/>
    </source>
</evidence>
<feature type="domain" description="TRAM" evidence="6">
    <location>
        <begin position="363"/>
        <end position="424"/>
    </location>
</feature>
<dbReference type="PANTHER" id="PTHR11603">
    <property type="entry name" value="AAA FAMILY ATPASE"/>
    <property type="match status" value="1"/>
</dbReference>
<dbReference type="Proteomes" id="UP000004067">
    <property type="component" value="Unassembled WGS sequence"/>
</dbReference>
<name>F5RLX0_9FIRM</name>
<accession>F5RLX0</accession>
<dbReference type="GO" id="GO:0016787">
    <property type="term" value="F:hydrolase activity"/>
    <property type="evidence" value="ECO:0007669"/>
    <property type="project" value="UniProtKB-KW"/>
</dbReference>
<comment type="cofactor">
    <cofactor evidence="1">
        <name>Mg(2+)</name>
        <dbReference type="ChEBI" id="CHEBI:18420"/>
    </cofactor>
</comment>
<evidence type="ECO:0000256" key="3">
    <source>
        <dbReference type="ARBA" id="ARBA00022801"/>
    </source>
</evidence>
<dbReference type="GO" id="GO:0004518">
    <property type="term" value="F:nuclease activity"/>
    <property type="evidence" value="ECO:0007669"/>
    <property type="project" value="UniProtKB-KW"/>
</dbReference>
<keyword evidence="5" id="KW-1133">Transmembrane helix</keyword>
<dbReference type="InterPro" id="IPR002792">
    <property type="entry name" value="TRAM_dom"/>
</dbReference>
<evidence type="ECO:0000313" key="7">
    <source>
        <dbReference type="EMBL" id="EGK60001.1"/>
    </source>
</evidence>
<dbReference type="Gene3D" id="3.40.50.1010">
    <property type="entry name" value="5'-nuclease"/>
    <property type="match status" value="1"/>
</dbReference>
<dbReference type="SUPFAM" id="SSF88723">
    <property type="entry name" value="PIN domain-like"/>
    <property type="match status" value="1"/>
</dbReference>
<dbReference type="STRING" id="888060.HMPREF9081_1186"/>
<keyword evidence="2" id="KW-0540">Nuclease</keyword>
<keyword evidence="3" id="KW-0378">Hydrolase</keyword>
<proteinExistence type="predicted"/>
<sequence length="429" mass="47582">MSIGKSYSVITSRFDNANFFYYTERVERDITIGYFYNYNNLRRGGEYLLLDRVLRFFIVLIMAIVGGTLFELAIPSVSEYFSASFWHVELGVLGLSLAGLICILFGTILGGMIGYPLAPFFSARLKRLSVWVEGQLGKMPTRDVIAGAIGLFIGLIIARLLGDAFSMIPIVGDYIPIVFSIVLGYLGVHIMVKKQEELASVFDFIPRFLRDMSRMREGRVPSQPAAQPMQTDRQYKLLDTSVIIDGRIADICETGFLEGTLLIPVFVLEELQHIADSPDSLKRVRGRRGLDILQKIRKESRMKVEVTEADFEDIAEVDSKLLQLAQEVGGKIITNDFNLNKVAQLRGVPVLNINALSNAVKPVAIPGDLMTVQIVRPGKEHGQGLAYLDDGTMIVVDGGFRSMNEVVTVEVTSALQTAAGRMIFAKLAR</sequence>
<comment type="caution">
    <text evidence="7">The sequence shown here is derived from an EMBL/GenBank/DDBJ whole genome shotgun (WGS) entry which is preliminary data.</text>
</comment>
<dbReference type="PANTHER" id="PTHR11603:SF147">
    <property type="entry name" value="MEMBRANE PROTEIN"/>
    <property type="match status" value="1"/>
</dbReference>
<dbReference type="PROSITE" id="PS50926">
    <property type="entry name" value="TRAM"/>
    <property type="match status" value="1"/>
</dbReference>
<dbReference type="Pfam" id="PF01850">
    <property type="entry name" value="PIN"/>
    <property type="match status" value="1"/>
</dbReference>
<feature type="transmembrane region" description="Helical" evidence="5">
    <location>
        <begin position="53"/>
        <end position="74"/>
    </location>
</feature>
<dbReference type="InterPro" id="IPR002716">
    <property type="entry name" value="PIN_dom"/>
</dbReference>
<feature type="transmembrane region" description="Helical" evidence="5">
    <location>
        <begin position="144"/>
        <end position="162"/>
    </location>
</feature>
<keyword evidence="4" id="KW-0460">Magnesium</keyword>
<dbReference type="AlphaFoldDB" id="F5RLX0"/>
<keyword evidence="5" id="KW-0472">Membrane</keyword>
<feature type="transmembrane region" description="Helical" evidence="5">
    <location>
        <begin position="94"/>
        <end position="118"/>
    </location>
</feature>
<keyword evidence="5" id="KW-0812">Transmembrane</keyword>
<dbReference type="HOGENOM" id="CLU_050839_0_0_9"/>
<organism evidence="7 8">
    <name type="scientific">Centipeda periodontii DSM 2778</name>
    <dbReference type="NCBI Taxonomy" id="888060"/>
    <lineage>
        <taxon>Bacteria</taxon>
        <taxon>Bacillati</taxon>
        <taxon>Bacillota</taxon>
        <taxon>Negativicutes</taxon>
        <taxon>Selenomonadales</taxon>
        <taxon>Selenomonadaceae</taxon>
        <taxon>Centipeda</taxon>
    </lineage>
</organism>
<reference evidence="7 8" key="1">
    <citation type="submission" date="2011-04" db="EMBL/GenBank/DDBJ databases">
        <authorList>
            <person name="Muzny D."/>
            <person name="Qin X."/>
            <person name="Deng J."/>
            <person name="Jiang H."/>
            <person name="Liu Y."/>
            <person name="Qu J."/>
            <person name="Song X.-Z."/>
            <person name="Zhang L."/>
            <person name="Thornton R."/>
            <person name="Coyle M."/>
            <person name="Francisco L."/>
            <person name="Jackson L."/>
            <person name="Javaid M."/>
            <person name="Korchina V."/>
            <person name="Kovar C."/>
            <person name="Mata R."/>
            <person name="Mathew T."/>
            <person name="Ngo R."/>
            <person name="Nguyen L."/>
            <person name="Nguyen N."/>
            <person name="Okwuonu G."/>
            <person name="Ongeri F."/>
            <person name="Pham C."/>
            <person name="Simmons D."/>
            <person name="Wilczek-Boney K."/>
            <person name="Hale W."/>
            <person name="Jakkamsetti A."/>
            <person name="Pham P."/>
            <person name="Ruth R."/>
            <person name="San Lucas F."/>
            <person name="Warren J."/>
            <person name="Zhang J."/>
            <person name="Zhao Z."/>
            <person name="Zhou C."/>
            <person name="Zhu D."/>
            <person name="Lee S."/>
            <person name="Bess C."/>
            <person name="Blankenburg K."/>
            <person name="Forbes L."/>
            <person name="Fu Q."/>
            <person name="Gubbala S."/>
            <person name="Hirani K."/>
            <person name="Jayaseelan J.C."/>
            <person name="Lara F."/>
            <person name="Munidasa M."/>
            <person name="Palculict T."/>
            <person name="Patil S."/>
            <person name="Pu L.-L."/>
            <person name="Saada N."/>
            <person name="Tang L."/>
            <person name="Weissenberger G."/>
            <person name="Zhu Y."/>
            <person name="Hemphill L."/>
            <person name="Shang Y."/>
            <person name="Youmans B."/>
            <person name="Ayvaz T."/>
            <person name="Ross M."/>
            <person name="Santibanez J."/>
            <person name="Aqrawi P."/>
            <person name="Gross S."/>
            <person name="Joshi V."/>
            <person name="Fowler G."/>
            <person name="Nazareth L."/>
            <person name="Reid J."/>
            <person name="Worley K."/>
            <person name="Petrosino J."/>
            <person name="Highlander S."/>
            <person name="Gibbs R."/>
        </authorList>
    </citation>
    <scope>NUCLEOTIDE SEQUENCE [LARGE SCALE GENOMIC DNA]</scope>
    <source>
        <strain evidence="7 8">DSM 2778</strain>
    </source>
</reference>
<feature type="transmembrane region" description="Helical" evidence="5">
    <location>
        <begin position="174"/>
        <end position="192"/>
    </location>
</feature>
<keyword evidence="8" id="KW-1185">Reference proteome</keyword>
<evidence type="ECO:0000256" key="2">
    <source>
        <dbReference type="ARBA" id="ARBA00022722"/>
    </source>
</evidence>
<evidence type="ECO:0000259" key="6">
    <source>
        <dbReference type="PROSITE" id="PS50926"/>
    </source>
</evidence>
<gene>
    <name evidence="7" type="ORF">HMPREF9081_1186</name>
</gene>
<evidence type="ECO:0000256" key="4">
    <source>
        <dbReference type="ARBA" id="ARBA00022842"/>
    </source>
</evidence>
<evidence type="ECO:0000256" key="1">
    <source>
        <dbReference type="ARBA" id="ARBA00001946"/>
    </source>
</evidence>
<dbReference type="EMBL" id="AFHQ01000032">
    <property type="protein sequence ID" value="EGK60001.1"/>
    <property type="molecule type" value="Genomic_DNA"/>
</dbReference>
<evidence type="ECO:0000256" key="5">
    <source>
        <dbReference type="SAM" id="Phobius"/>
    </source>
</evidence>
<dbReference type="eggNOG" id="COG4956">
    <property type="taxonomic scope" value="Bacteria"/>
</dbReference>
<dbReference type="SMART" id="SM00670">
    <property type="entry name" value="PINc"/>
    <property type="match status" value="1"/>
</dbReference>
<protein>
    <submittedName>
        <fullName evidence="7">PIN/TRAM domain protein</fullName>
    </submittedName>
</protein>
<dbReference type="CDD" id="cd09877">
    <property type="entry name" value="PIN_YacL-like"/>
    <property type="match status" value="1"/>
</dbReference>